<reference evidence="1" key="1">
    <citation type="submission" date="2021-05" db="EMBL/GenBank/DDBJ databases">
        <authorList>
            <person name="Pan Q."/>
            <person name="Jouanno E."/>
            <person name="Zahm M."/>
            <person name="Klopp C."/>
            <person name="Cabau C."/>
            <person name="Louis A."/>
            <person name="Berthelot C."/>
            <person name="Parey E."/>
            <person name="Roest Crollius H."/>
            <person name="Montfort J."/>
            <person name="Robinson-Rechavi M."/>
            <person name="Bouchez O."/>
            <person name="Lampietro C."/>
            <person name="Lopez Roques C."/>
            <person name="Donnadieu C."/>
            <person name="Postlethwait J."/>
            <person name="Bobe J."/>
            <person name="Dillon D."/>
            <person name="Chandos A."/>
            <person name="von Hippel F."/>
            <person name="Guiguen Y."/>
        </authorList>
    </citation>
    <scope>NUCLEOTIDE SEQUENCE</scope>
    <source>
        <strain evidence="1">YG-Jan2019</strain>
    </source>
</reference>
<name>A0ACC2FJX5_DALPE</name>
<organism evidence="1 2">
    <name type="scientific">Dallia pectoralis</name>
    <name type="common">Alaska blackfish</name>
    <dbReference type="NCBI Taxonomy" id="75939"/>
    <lineage>
        <taxon>Eukaryota</taxon>
        <taxon>Metazoa</taxon>
        <taxon>Chordata</taxon>
        <taxon>Craniata</taxon>
        <taxon>Vertebrata</taxon>
        <taxon>Euteleostomi</taxon>
        <taxon>Actinopterygii</taxon>
        <taxon>Neopterygii</taxon>
        <taxon>Teleostei</taxon>
        <taxon>Protacanthopterygii</taxon>
        <taxon>Esociformes</taxon>
        <taxon>Umbridae</taxon>
        <taxon>Dallia</taxon>
    </lineage>
</organism>
<sequence length="2759" mass="303709">MPTARLACQNCHQYFITMCAFNQHVSGIPHQKQVAVLFQSDEYHGKVCCPFVLVLDHWTKQLKSARKPIFGLCLVTLCMSSESSHWFYLCHVCEERCGQGNIIDHLTSADHLSNYYNYIDPDVLNFSWLPNSDNSDHLWVLAAKELEKNGPGVLRLLDMPKSVASGLKTSGYFKVMQVLTQTDRLEKCIRADIPERRTIEYYHKDPNRKHPLLGLQHLVEYCCEGRSQKKSYLCQLCQLSIPFHRVIKHALSFDHIYWYFKAWHPSTLRTKDSYQLYSDNFKLAMLDLANQAQDIHQAANHEIQCVMLDPETFASMPLVYREAVRKLESIRETRNEGCLKTSITPGDILVPFFVEDTRTVAMAAAGDVPLKGESSPEKCSVMATAVEKLGETTAAAAPGLTTPSGQKGVCRLYCQNCNEMCAVVSLFKLHIRSWQHKMILGDRTAYLPTLTLYEYMRNPGRTKPIIGVQLIEICLNGECEDIPVYMCHVCHESFTTDHIVSHLSTTTHLQRTLMYQSPERLPFGWKSKIDQKVLNTLAWEEATNRGEKDMVLKVQFCPDSVFSDIKTLHYFFAIKCLQEFNGAHFVDKPLTISTHLKNTFRKFPILGLQFLVQYNVSRVSGPGWGFLCLLCRKTLSDGICLAHLHSDEHVTKFLNCEHPGSLEGMQGSEMTSEVLLDLAQQAEELQPRHHVQVIKLNHCIAEPVMYKHAFHILKTVSNEQGLRLRIPQLRSGKILFPFRNKRDQSQTTKPTAVHLSKTSQGPCSGPSTKTAKEPCSGPSTKTAKEPCSGPSTKTAKEPCSGPSTKTVKEPCSAPSTKTAKVPCSAPSTKTAKEPCSGPSTKTVKEPCSGPSTKTAKEPCSGPTTKTAKEPCSGPSTKTAKEPCSDPSTKTVKVPCSGPTTKTAKEPCSGPNTKTVKEPCNGPSTKTVREPCSDSSTKTVREPRSDQSSKTGKGPCSDPVTKTVKEPCSVLSTKTVKEPCSVPSTKTVKEPCSGPSTKTVKVPCSGSSTKTVREPRSDQSTKTGKAFCSYLSTKTGKSPCSNPSIKYGKGPCSDPSTKTVIGLCSDLSTKMVKELSSDLSTKTVKELCSDPSTNIGKSPCCDSSTKTGEVPCSDQSKHNVMGPCSDLSTKSLEELCSDPSTKTGNGPCSDPSTKTETPHPSNIPLTKLWDCPKRKDCEALIGPSKRFPSLWRYMQQPIRQPVIGISMLTMLKDRDGVYVLCRSCSHKMFPASVSAHLVSSRHRFYYIKLVHPELAVDWPESPPLTEPLQRELRMRAEALEKQEGPGQPQVLIGTSTTTGGAEVAGQIQNISTSVSVKVEPVKQSQLPGEEKRKKKMKTKRSNPIVGVNFLVRVSHRSRKQYFCQLCSIVMKPPISDHMTSLSHRLNYVKLKYPSWTSVLETKLYKMAFHLEKLDRSAGLEIQKVEVDAVDFEELSSCPVEEALSKLQAIIRRQQELSDLRNAPSTNQSPENLRQTSNLDGNVVELIGPSVSRESEHEYGLTAQMVLVQIPQDQEHLQVPASSLQDQTSIDFTPLLLSSSSPLGLSPSNALSTSLQVESQSPSPSISFLSPSYTPALSTGKTTDSLSDAVSVLNSVPDLGPVFVPSPLSTLKNSTYLMDSESAQSPEWWERKSPGNEKALTVLELPDRDTLLENTSKDVERARLTEYPGAGPAAYPEGDGPAAYPEGDGPAAYPEGDGPAAYPEGDGLTAYQATPRECLHHSTGNVSCQVHAHWVEHSQFEDSLLRWLSVPLVFLLPDSPAAKRVVGPSHLSKYLRVNGLSNTEPIIGLGCVLECRGISRATFFMCVTCEERFSSRHICEHVISAEHQQRYLCAQYSRFLYEWLREVQFPPGPRLLREIAWRLSHLEAEMDAQVMLLDQMWYEHVQSAPFYQAMYLLQEQNQNSLVLHAATGHQLSLPVDLDQEAEQRSDQSYRKMDELTIDHTGSGHHWQILDTGTGKQLVDQLESVPSLQTADMWTVNLNPDQAGISQRSKSVDIYGPIGAQTPQNSEQITQTTPTHEPTGAQTPENSHPITETAQDPEPIRARTPQNSVQITQTAPTHEPTGAQTPENSHPITETAQDPEPIRARTPQNSEPVRARTPQTTEPNGTETPVNSSEPHLDQGNKFIIKQEPVDLKVNHQTQPEIGSVRQPKVQQAPACLDSLVGARVPVLPGHSQRGACRGGAPPTATKDLYNYIKMKLTEAVVGLSAVIECCCEGLVSFYLCVSCGGRMSCNDRQSASVLINHVLKYRHRLTYLTARYPWYFHGLVPGQNPAEQSILLMQIAKEVEEQNHDEPGVVQEVLLTQADFAEIKGMRFDKAVSRLQEIRSEQNETELLTKITSKPEPVVVKQEFVECQVVSHHSLGEPLSPERCRDKNVKCHSSIQESQQEVSSSRQSQVVNFDPALDICLSSSEVTAPIDPPFDNQTCTDKTSSDGRTHLTHTPSPTVSDPQRELELNPPGSPENNLTATIITSKKKPTHTVSTGGHKFTNKHLDKEKTLQPSTYCPFPDSSSNPSSTPLVQNLSQADPGQSPCPANNVSSQSDRRSSNHTSAVGPVQIQDHTLTNIPDVDLHLARTGPRTPPLPASPLCPPPRLPPPPEPDSLPVSGATTAAETLRVDSEGHPVHTVSAPPNSLKRKLPPPEATDRDPWSYESRQFTSISDPSAWSANPTTGATQAQSGYGVPVGQFTSYPGSSGPCPRDWLTPEGHPGAAHPVVRATPPGPLMTTGLPWEPAQQGPQPSPPDQPGTLMDAERKTIQPVER</sequence>
<comment type="caution">
    <text evidence="1">The sequence shown here is derived from an EMBL/GenBank/DDBJ whole genome shotgun (WGS) entry which is preliminary data.</text>
</comment>
<dbReference type="EMBL" id="CM055753">
    <property type="protein sequence ID" value="KAJ7991648.1"/>
    <property type="molecule type" value="Genomic_DNA"/>
</dbReference>
<evidence type="ECO:0000313" key="1">
    <source>
        <dbReference type="EMBL" id="KAJ7991648.1"/>
    </source>
</evidence>
<accession>A0ACC2FJX5</accession>
<keyword evidence="2" id="KW-1185">Reference proteome</keyword>
<proteinExistence type="predicted"/>
<gene>
    <name evidence="1" type="ORF">DPEC_G00286070</name>
</gene>
<evidence type="ECO:0000313" key="2">
    <source>
        <dbReference type="Proteomes" id="UP001157502"/>
    </source>
</evidence>
<dbReference type="Proteomes" id="UP001157502">
    <property type="component" value="Chromosome 26"/>
</dbReference>
<protein>
    <submittedName>
        <fullName evidence="1">Uncharacterized protein</fullName>
    </submittedName>
</protein>